<proteinExistence type="predicted"/>
<dbReference type="GO" id="GO:0016301">
    <property type="term" value="F:kinase activity"/>
    <property type="evidence" value="ECO:0007669"/>
    <property type="project" value="UniProtKB-KW"/>
</dbReference>
<dbReference type="InterPro" id="IPR011611">
    <property type="entry name" value="PfkB_dom"/>
</dbReference>
<evidence type="ECO:0000259" key="3">
    <source>
        <dbReference type="Pfam" id="PF00294"/>
    </source>
</evidence>
<reference evidence="4 5" key="1">
    <citation type="submission" date="2024-06" db="EMBL/GenBank/DDBJ databases">
        <authorList>
            <person name="Tuo L."/>
        </authorList>
    </citation>
    <scope>NUCLEOTIDE SEQUENCE [LARGE SCALE GENOMIC DNA]</scope>
    <source>
        <strain evidence="4 5">ZMM04-5</strain>
    </source>
</reference>
<gene>
    <name evidence="4" type="ORF">ABUE31_08850</name>
</gene>
<keyword evidence="5" id="KW-1185">Reference proteome</keyword>
<evidence type="ECO:0000313" key="4">
    <source>
        <dbReference type="EMBL" id="MEW9806088.1"/>
    </source>
</evidence>
<sequence length="323" mass="33016">MTRLVHAGSVVVDYVYRLDALPAPGAEKTAVSHERLAGGGFNMMAAARRTGMAVVFAGRHGSGPDGDFLRAALAREGVSVALPAAEGADSGNSVVLVTDDAERTFVSWPGSESVLTEADLAAVSLEPGDWVFVSGYTLSYPGSRTALADWIEALPADVPLVFDPSPVVADIPGGILRRVLARTTWLSCNNAEAAVIAGSGDARADAAALVPHHCPLAAGTIVRGGGAGALLHLRDGTAASVPAFKVTAIDTNGAGDTHIGAFVSVLARGDAPLDALRYANAAAAISVTRRGGSSAPTDDEIREFLAARPNEATAVGRRTRMTA</sequence>
<name>A0ABV3R008_9HYPH</name>
<keyword evidence="2 4" id="KW-0418">Kinase</keyword>
<dbReference type="PROSITE" id="PS00584">
    <property type="entry name" value="PFKB_KINASES_2"/>
    <property type="match status" value="1"/>
</dbReference>
<feature type="domain" description="Carbohydrate kinase PfkB" evidence="3">
    <location>
        <begin position="1"/>
        <end position="294"/>
    </location>
</feature>
<dbReference type="PANTHER" id="PTHR10584:SF166">
    <property type="entry name" value="RIBOKINASE"/>
    <property type="match status" value="1"/>
</dbReference>
<evidence type="ECO:0000256" key="1">
    <source>
        <dbReference type="ARBA" id="ARBA00022679"/>
    </source>
</evidence>
<dbReference type="SUPFAM" id="SSF53613">
    <property type="entry name" value="Ribokinase-like"/>
    <property type="match status" value="1"/>
</dbReference>
<dbReference type="InterPro" id="IPR002173">
    <property type="entry name" value="Carboh/pur_kinase_PfkB_CS"/>
</dbReference>
<organism evidence="4 5">
    <name type="scientific">Mesorhizobium marinum</name>
    <dbReference type="NCBI Taxonomy" id="3228790"/>
    <lineage>
        <taxon>Bacteria</taxon>
        <taxon>Pseudomonadati</taxon>
        <taxon>Pseudomonadota</taxon>
        <taxon>Alphaproteobacteria</taxon>
        <taxon>Hyphomicrobiales</taxon>
        <taxon>Phyllobacteriaceae</taxon>
        <taxon>Mesorhizobium</taxon>
    </lineage>
</organism>
<protein>
    <submittedName>
        <fullName evidence="4">PfkB family carbohydrate kinase</fullName>
    </submittedName>
</protein>
<dbReference type="RefSeq" id="WP_367723166.1">
    <property type="nucleotide sequence ID" value="NZ_JBFOCH010000008.1"/>
</dbReference>
<dbReference type="PANTHER" id="PTHR10584">
    <property type="entry name" value="SUGAR KINASE"/>
    <property type="match status" value="1"/>
</dbReference>
<comment type="caution">
    <text evidence="4">The sequence shown here is derived from an EMBL/GenBank/DDBJ whole genome shotgun (WGS) entry which is preliminary data.</text>
</comment>
<dbReference type="EMBL" id="JBFOCI010000002">
    <property type="protein sequence ID" value="MEW9806088.1"/>
    <property type="molecule type" value="Genomic_DNA"/>
</dbReference>
<evidence type="ECO:0000313" key="5">
    <source>
        <dbReference type="Proteomes" id="UP001556196"/>
    </source>
</evidence>
<evidence type="ECO:0000256" key="2">
    <source>
        <dbReference type="ARBA" id="ARBA00022777"/>
    </source>
</evidence>
<dbReference type="Gene3D" id="3.40.1190.20">
    <property type="match status" value="1"/>
</dbReference>
<dbReference type="Proteomes" id="UP001556196">
    <property type="component" value="Unassembled WGS sequence"/>
</dbReference>
<keyword evidence="1" id="KW-0808">Transferase</keyword>
<dbReference type="Pfam" id="PF00294">
    <property type="entry name" value="PfkB"/>
    <property type="match status" value="1"/>
</dbReference>
<accession>A0ABV3R008</accession>
<dbReference type="InterPro" id="IPR029056">
    <property type="entry name" value="Ribokinase-like"/>
</dbReference>